<sequence>MKKIPKDQKEKLPAKLKTVKKEKEKLDVFTEPKAVELLDIPNHIADDIKIIFNLAAIDLTSIKDLFADMEDKFKSAINDSLITHNAKIPATHCSKSAFVPKIVGSLAEEKYPYVCSRTIHPARSPYYNLNVSAYSKQIKLLVRPYKFEGENFCLLDSLIYPEHKYSVYFKQAFELYFPPESYEKYTEIVHNRINSGVPNSHGDMLLRFPTGDGQYVALSPVASLPVSHAIKDRIRKSYLNPLLSKQKYLKSGKVEAEKYEEKTFFRMQRVFKVGGSNPQNAGDFVSASAGRVPLIYSPLFSRQSSDIWRKKSFLLDFSFSEIAKSSWKELDVLTSSGGHWIKYGKTILEELNLLLENAVSDAIFSVRELEVKERKLFLENKFKKIHNLEINFLAEKNLSEEEIRDLAKYLSMNSIEKLQKYFKNNELDEYMNKMDKNFLKSVLKEMWENNLKG</sequence>
<evidence type="ECO:0000313" key="1">
    <source>
        <dbReference type="EMBL" id="BBH52670.1"/>
    </source>
</evidence>
<keyword evidence="2" id="KW-1185">Reference proteome</keyword>
<accession>A0A4P2VLK3</accession>
<gene>
    <name evidence="1" type="ORF">JCM31447_11110</name>
</gene>
<dbReference type="AlphaFoldDB" id="A0A4P2VLK3"/>
<dbReference type="RefSeq" id="WP_130607356.1">
    <property type="nucleotide sequence ID" value="NZ_AP019368.1"/>
</dbReference>
<reference evidence="1 2" key="1">
    <citation type="submission" date="2018-12" db="EMBL/GenBank/DDBJ databases">
        <title>Rubrispira sanarue gen. nov., sp., nov., a member of the order Silvanigrellales, isolated from a brackish lake in Hamamatsu Japan.</title>
        <authorList>
            <person name="Maejima Y."/>
            <person name="Iino T."/>
            <person name="Muraguchi Y."/>
            <person name="Fukuda K."/>
            <person name="Nojiri H."/>
            <person name="Ohkuma M."/>
            <person name="Moriuchi R."/>
            <person name="Dohra H."/>
            <person name="Kimbara K."/>
            <person name="Shintani M."/>
        </authorList>
    </citation>
    <scope>NUCLEOTIDE SEQUENCE [LARGE SCALE GENOMIC DNA]</scope>
    <source>
        <strain evidence="1 2">RF1110005</strain>
    </source>
</reference>
<dbReference type="KEGG" id="sbf:JCM31447_11110"/>
<proteinExistence type="predicted"/>
<protein>
    <submittedName>
        <fullName evidence="1">Uncharacterized protein</fullName>
    </submittedName>
</protein>
<evidence type="ECO:0000313" key="2">
    <source>
        <dbReference type="Proteomes" id="UP000291236"/>
    </source>
</evidence>
<dbReference type="Proteomes" id="UP000291236">
    <property type="component" value="Chromosome"/>
</dbReference>
<dbReference type="EMBL" id="AP019368">
    <property type="protein sequence ID" value="BBH52670.1"/>
    <property type="molecule type" value="Genomic_DNA"/>
</dbReference>
<name>A0A4P2VLK3_FLUSA</name>
<organism evidence="1 2">
    <name type="scientific">Fluviispira sanaruensis</name>
    <dbReference type="NCBI Taxonomy" id="2493639"/>
    <lineage>
        <taxon>Bacteria</taxon>
        <taxon>Pseudomonadati</taxon>
        <taxon>Bdellovibrionota</taxon>
        <taxon>Oligoflexia</taxon>
        <taxon>Silvanigrellales</taxon>
        <taxon>Silvanigrellaceae</taxon>
        <taxon>Fluviispira</taxon>
    </lineage>
</organism>